<comment type="subcellular location">
    <subcellularLocation>
        <location evidence="1">Cell membrane</location>
        <topology evidence="1">Multi-pass membrane protein</topology>
    </subcellularLocation>
</comment>
<keyword evidence="7 8" id="KW-0472">Membrane</keyword>
<feature type="transmembrane region" description="Helical" evidence="8">
    <location>
        <begin position="168"/>
        <end position="188"/>
    </location>
</feature>
<keyword evidence="6 8" id="KW-1133">Transmembrane helix</keyword>
<reference evidence="10 11" key="1">
    <citation type="submission" date="2014-05" db="EMBL/GenBank/DDBJ databases">
        <title>Complete genome sequence of Corynebacterium marinum DSM 44953.</title>
        <authorList>
            <person name="Schaffert L."/>
            <person name="Albersmeier A."/>
            <person name="Kalinowski J."/>
            <person name="Ruckert C."/>
        </authorList>
    </citation>
    <scope>NUCLEOTIDE SEQUENCE [LARGE SCALE GENOMIC DNA]</scope>
    <source>
        <strain evidence="10 11">DSM 44953</strain>
    </source>
</reference>
<keyword evidence="4" id="KW-1003">Cell membrane</keyword>
<evidence type="ECO:0000256" key="3">
    <source>
        <dbReference type="ARBA" id="ARBA00022448"/>
    </source>
</evidence>
<dbReference type="SUPFAM" id="SSF103481">
    <property type="entry name" value="Multidrug resistance efflux transporter EmrE"/>
    <property type="match status" value="2"/>
</dbReference>
<feature type="domain" description="EamA" evidence="9">
    <location>
        <begin position="141"/>
        <end position="273"/>
    </location>
</feature>
<feature type="transmembrane region" description="Helical" evidence="8">
    <location>
        <begin position="88"/>
        <end position="110"/>
    </location>
</feature>
<dbReference type="STRING" id="1224162.B840_08245"/>
<feature type="transmembrane region" description="Helical" evidence="8">
    <location>
        <begin position="140"/>
        <end position="156"/>
    </location>
</feature>
<proteinExistence type="inferred from homology"/>
<dbReference type="EMBL" id="CP007790">
    <property type="protein sequence ID" value="AJK69247.1"/>
    <property type="molecule type" value="Genomic_DNA"/>
</dbReference>
<dbReference type="Pfam" id="PF00892">
    <property type="entry name" value="EamA"/>
    <property type="match status" value="2"/>
</dbReference>
<dbReference type="InterPro" id="IPR004626">
    <property type="entry name" value="RarD"/>
</dbReference>
<protein>
    <submittedName>
        <fullName evidence="10">Protein RarD</fullName>
    </submittedName>
</protein>
<comment type="similarity">
    <text evidence="2">Belongs to the EamA transporter family.</text>
</comment>
<evidence type="ECO:0000256" key="4">
    <source>
        <dbReference type="ARBA" id="ARBA00022475"/>
    </source>
</evidence>
<dbReference type="InterPro" id="IPR000620">
    <property type="entry name" value="EamA_dom"/>
</dbReference>
<keyword evidence="3" id="KW-0813">Transport</keyword>
<gene>
    <name evidence="10" type="primary">rarD</name>
    <name evidence="10" type="ORF">B840_08245</name>
</gene>
<evidence type="ECO:0000256" key="1">
    <source>
        <dbReference type="ARBA" id="ARBA00004651"/>
    </source>
</evidence>
<evidence type="ECO:0000256" key="8">
    <source>
        <dbReference type="SAM" id="Phobius"/>
    </source>
</evidence>
<keyword evidence="5 8" id="KW-0812">Transmembrane</keyword>
<sequence length="284" mass="30831">MVYGLLAYLLWGLFPAFFPLLLPAGPVEILAHRVLWTAVIMAAALTALRGWGELRRASGRTWLQLIAAGVLISTNWGIYVLAVNSNHVADAALGYFINPLLSVLLAVLFLRERLNRFQLTAVAVAAAGVIQLTFLSGQAPVMAIGMALSFGFYGLVKKQVKVSAAASLTAETLVVAPLALGFLLWLEFTGRGTFFTEGPGHAALLVVAGLITTLPLLLFGKAAKQLPLSTIGMIQYLTPTMQMLWALFVTQEYLSPARWAGFIIIWIAVAIYLFDLTRRASRRV</sequence>
<keyword evidence="11" id="KW-1185">Reference proteome</keyword>
<feature type="transmembrane region" description="Helical" evidence="8">
    <location>
        <begin position="34"/>
        <end position="51"/>
    </location>
</feature>
<evidence type="ECO:0000313" key="11">
    <source>
        <dbReference type="Proteomes" id="UP000031928"/>
    </source>
</evidence>
<dbReference type="GO" id="GO:0005886">
    <property type="term" value="C:plasma membrane"/>
    <property type="evidence" value="ECO:0007669"/>
    <property type="project" value="UniProtKB-SubCell"/>
</dbReference>
<name>A0A0B6TH05_9CORY</name>
<feature type="transmembrane region" description="Helical" evidence="8">
    <location>
        <begin position="63"/>
        <end position="82"/>
    </location>
</feature>
<dbReference type="AlphaFoldDB" id="A0A0B6TH05"/>
<dbReference type="OrthoDB" id="369870at2"/>
<feature type="transmembrane region" description="Helical" evidence="8">
    <location>
        <begin position="256"/>
        <end position="274"/>
    </location>
</feature>
<evidence type="ECO:0000256" key="7">
    <source>
        <dbReference type="ARBA" id="ARBA00023136"/>
    </source>
</evidence>
<organism evidence="10 11">
    <name type="scientific">Corynebacterium marinum DSM 44953</name>
    <dbReference type="NCBI Taxonomy" id="1224162"/>
    <lineage>
        <taxon>Bacteria</taxon>
        <taxon>Bacillati</taxon>
        <taxon>Actinomycetota</taxon>
        <taxon>Actinomycetes</taxon>
        <taxon>Mycobacteriales</taxon>
        <taxon>Corynebacteriaceae</taxon>
        <taxon>Corynebacterium</taxon>
    </lineage>
</organism>
<feature type="transmembrane region" description="Helical" evidence="8">
    <location>
        <begin position="200"/>
        <end position="219"/>
    </location>
</feature>
<dbReference type="InterPro" id="IPR037185">
    <property type="entry name" value="EmrE-like"/>
</dbReference>
<evidence type="ECO:0000259" key="9">
    <source>
        <dbReference type="Pfam" id="PF00892"/>
    </source>
</evidence>
<evidence type="ECO:0000313" key="10">
    <source>
        <dbReference type="EMBL" id="AJK69247.1"/>
    </source>
</evidence>
<evidence type="ECO:0000256" key="6">
    <source>
        <dbReference type="ARBA" id="ARBA00022989"/>
    </source>
</evidence>
<evidence type="ECO:0000256" key="2">
    <source>
        <dbReference type="ARBA" id="ARBA00007362"/>
    </source>
</evidence>
<feature type="transmembrane region" description="Helical" evidence="8">
    <location>
        <begin position="117"/>
        <end position="134"/>
    </location>
</feature>
<dbReference type="PANTHER" id="PTHR22911:SF137">
    <property type="entry name" value="SOLUTE CARRIER FAMILY 35 MEMBER G2-RELATED"/>
    <property type="match status" value="1"/>
</dbReference>
<dbReference type="NCBIfam" id="TIGR00688">
    <property type="entry name" value="rarD"/>
    <property type="match status" value="1"/>
</dbReference>
<feature type="domain" description="EamA" evidence="9">
    <location>
        <begin position="2"/>
        <end position="131"/>
    </location>
</feature>
<accession>A0A0B6TH05</accession>
<feature type="transmembrane region" description="Helical" evidence="8">
    <location>
        <begin position="231"/>
        <end position="250"/>
    </location>
</feature>
<dbReference type="Proteomes" id="UP000031928">
    <property type="component" value="Chromosome"/>
</dbReference>
<evidence type="ECO:0000256" key="5">
    <source>
        <dbReference type="ARBA" id="ARBA00022692"/>
    </source>
</evidence>
<dbReference type="RefSeq" id="WP_042621742.1">
    <property type="nucleotide sequence ID" value="NZ_CP007790.1"/>
</dbReference>
<dbReference type="PANTHER" id="PTHR22911">
    <property type="entry name" value="ACYL-MALONYL CONDENSING ENZYME-RELATED"/>
    <property type="match status" value="1"/>
</dbReference>
<dbReference type="KEGG" id="cmq:B840_08245"/>
<dbReference type="HOGENOM" id="CLU_054508_1_0_11"/>